<dbReference type="RefSeq" id="WP_274151215.1">
    <property type="nucleotide sequence ID" value="NZ_CP117811.1"/>
</dbReference>
<reference evidence="2 3" key="1">
    <citation type="submission" date="2023-02" db="EMBL/GenBank/DDBJ databases">
        <title>Genome sequence of Lentisphaera profundi SAORIC-696.</title>
        <authorList>
            <person name="Kim e."/>
            <person name="Cho J.-C."/>
            <person name="Choi A."/>
            <person name="Kang I."/>
        </authorList>
    </citation>
    <scope>NUCLEOTIDE SEQUENCE [LARGE SCALE GENOMIC DNA]</scope>
    <source>
        <strain evidence="2 3">SAORIC-696</strain>
    </source>
</reference>
<dbReference type="EMBL" id="CP117811">
    <property type="protein sequence ID" value="WDE97060.1"/>
    <property type="molecule type" value="Genomic_DNA"/>
</dbReference>
<organism evidence="2 3">
    <name type="scientific">Lentisphaera profundi</name>
    <dbReference type="NCBI Taxonomy" id="1658616"/>
    <lineage>
        <taxon>Bacteria</taxon>
        <taxon>Pseudomonadati</taxon>
        <taxon>Lentisphaerota</taxon>
        <taxon>Lentisphaeria</taxon>
        <taxon>Lentisphaerales</taxon>
        <taxon>Lentisphaeraceae</taxon>
        <taxon>Lentisphaera</taxon>
    </lineage>
</organism>
<keyword evidence="3" id="KW-1185">Reference proteome</keyword>
<dbReference type="InterPro" id="IPR009772">
    <property type="entry name" value="CDC123"/>
</dbReference>
<dbReference type="Pfam" id="PF07065">
    <property type="entry name" value="D123"/>
    <property type="match status" value="1"/>
</dbReference>
<evidence type="ECO:0000313" key="2">
    <source>
        <dbReference type="EMBL" id="WDE97060.1"/>
    </source>
</evidence>
<dbReference type="PANTHER" id="PTHR15323:SF6">
    <property type="entry name" value="CELL DIVISION CYCLE PROTEIN 123 HOMOLOG"/>
    <property type="match status" value="1"/>
</dbReference>
<name>A0ABY7VV21_9BACT</name>
<dbReference type="PANTHER" id="PTHR15323">
    <property type="entry name" value="D123 PROTEIN"/>
    <property type="match status" value="1"/>
</dbReference>
<evidence type="ECO:0000313" key="3">
    <source>
        <dbReference type="Proteomes" id="UP001214250"/>
    </source>
</evidence>
<evidence type="ECO:0000256" key="1">
    <source>
        <dbReference type="ARBA" id="ARBA00011047"/>
    </source>
</evidence>
<proteinExistence type="inferred from homology"/>
<protein>
    <submittedName>
        <fullName evidence="2">Uncharacterized protein</fullName>
    </submittedName>
</protein>
<sequence>MNKISEWYPFLGHLTFPTVFLALNPEECTAIKDSSSLASLEERITRAIASLPGSCVVGLDSCMPTDSSNFQKGKSLKSGKLALKTFFESDKVKQALEAGEKTITVRPYRRMDKTREFRLFVKSGDLKAMSQRHLERHFKRLEARRELYWQKGLDFVQEIKKYINEQDYVVDIYFTSTADVMIIDFNSWGEPTLPLLMKTWDREWGQEEGLKLIAEPIQLGGDIKVSF</sequence>
<accession>A0ABY7VV21</accession>
<gene>
    <name evidence="2" type="ORF">PQO03_03705</name>
</gene>
<comment type="similarity">
    <text evidence="1">Belongs to the CDC123 family.</text>
</comment>
<dbReference type="Proteomes" id="UP001214250">
    <property type="component" value="Chromosome 1"/>
</dbReference>